<reference evidence="3 4" key="1">
    <citation type="journal article" date="2017" name="Curr. Biol.">
        <title>The Evolution of Venom by Co-option of Single-Copy Genes.</title>
        <authorList>
            <person name="Martinson E.O."/>
            <person name="Mrinalini"/>
            <person name="Kelkar Y.D."/>
            <person name="Chang C.H."/>
            <person name="Werren J.H."/>
        </authorList>
    </citation>
    <scope>NUCLEOTIDE SEQUENCE [LARGE SCALE GENOMIC DNA]</scope>
    <source>
        <strain evidence="3 4">Alberta</strain>
        <tissue evidence="3">Whole body</tissue>
    </source>
</reference>
<feature type="domain" description="Integrase catalytic" evidence="2">
    <location>
        <begin position="5"/>
        <end position="171"/>
    </location>
</feature>
<name>A0A232EXW0_9HYME</name>
<sequence>MGKSVRTVPAGENYPSRVGTAAKLRRIKRKVRAHPYRLSRTVSTVERSQQNDVAKGLLEGWIARFGVLSKIITDQGRQFESNLFQELMHLTGTKHLRTTAYHPQANGMIERLYRQLKAAIKCHKTEAWAEVLPLVLLGMRTVYKEDLNASSAELTYGTTLPLPGEFFTSGKQQCSSDFIQKLQGRFNSIKPVPASRHESKKTFVFKDLATAKNVFLRHDAVKEPLQNPYDGPFKGGKNVNVSINRLKPAHLLNEDNSDIVNIPGNEDATEQQQNEHIGNEPTPPATTANQNQNVITRKGMWRSEIETHPENVPSSELYDRARERHVGLSHKTSGDIRHFPGAYFLHLYHGLASHSLRYFPRYFGFT</sequence>
<dbReference type="EMBL" id="NNAY01001742">
    <property type="protein sequence ID" value="OXU23058.1"/>
    <property type="molecule type" value="Genomic_DNA"/>
</dbReference>
<organism evidence="3 4">
    <name type="scientific">Trichomalopsis sarcophagae</name>
    <dbReference type="NCBI Taxonomy" id="543379"/>
    <lineage>
        <taxon>Eukaryota</taxon>
        <taxon>Metazoa</taxon>
        <taxon>Ecdysozoa</taxon>
        <taxon>Arthropoda</taxon>
        <taxon>Hexapoda</taxon>
        <taxon>Insecta</taxon>
        <taxon>Pterygota</taxon>
        <taxon>Neoptera</taxon>
        <taxon>Endopterygota</taxon>
        <taxon>Hymenoptera</taxon>
        <taxon>Apocrita</taxon>
        <taxon>Proctotrupomorpha</taxon>
        <taxon>Chalcidoidea</taxon>
        <taxon>Pteromalidae</taxon>
        <taxon>Pteromalinae</taxon>
        <taxon>Trichomalopsis</taxon>
    </lineage>
</organism>
<dbReference type="GO" id="GO:0015074">
    <property type="term" value="P:DNA integration"/>
    <property type="evidence" value="ECO:0007669"/>
    <property type="project" value="InterPro"/>
</dbReference>
<evidence type="ECO:0000313" key="3">
    <source>
        <dbReference type="EMBL" id="OXU23058.1"/>
    </source>
</evidence>
<accession>A0A232EXW0</accession>
<dbReference type="GO" id="GO:0003676">
    <property type="term" value="F:nucleic acid binding"/>
    <property type="evidence" value="ECO:0007669"/>
    <property type="project" value="InterPro"/>
</dbReference>
<evidence type="ECO:0000313" key="4">
    <source>
        <dbReference type="Proteomes" id="UP000215335"/>
    </source>
</evidence>
<dbReference type="PROSITE" id="PS50994">
    <property type="entry name" value="INTEGRASE"/>
    <property type="match status" value="1"/>
</dbReference>
<dbReference type="InterPro" id="IPR036397">
    <property type="entry name" value="RNaseH_sf"/>
</dbReference>
<proteinExistence type="predicted"/>
<dbReference type="PANTHER" id="PTHR38681">
    <property type="entry name" value="RETROVIRUS-RELATED POL POLYPROTEIN FROM TRANSPOSON 412-LIKE PROTEIN-RELATED"/>
    <property type="match status" value="1"/>
</dbReference>
<dbReference type="InterPro" id="IPR001584">
    <property type="entry name" value="Integrase_cat-core"/>
</dbReference>
<dbReference type="SUPFAM" id="SSF53098">
    <property type="entry name" value="Ribonuclease H-like"/>
    <property type="match status" value="1"/>
</dbReference>
<evidence type="ECO:0000256" key="1">
    <source>
        <dbReference type="SAM" id="MobiDB-lite"/>
    </source>
</evidence>
<dbReference type="InterPro" id="IPR012337">
    <property type="entry name" value="RNaseH-like_sf"/>
</dbReference>
<evidence type="ECO:0000259" key="2">
    <source>
        <dbReference type="PROSITE" id="PS50994"/>
    </source>
</evidence>
<comment type="caution">
    <text evidence="3">The sequence shown here is derived from an EMBL/GenBank/DDBJ whole genome shotgun (WGS) entry which is preliminary data.</text>
</comment>
<dbReference type="OrthoDB" id="7694577at2759"/>
<keyword evidence="4" id="KW-1185">Reference proteome</keyword>
<feature type="region of interest" description="Disordered" evidence="1">
    <location>
        <begin position="268"/>
        <end position="291"/>
    </location>
</feature>
<gene>
    <name evidence="3" type="ORF">TSAR_005771</name>
</gene>
<dbReference type="Gene3D" id="3.30.420.10">
    <property type="entry name" value="Ribonuclease H-like superfamily/Ribonuclease H"/>
    <property type="match status" value="1"/>
</dbReference>
<dbReference type="AlphaFoldDB" id="A0A232EXW0"/>
<protein>
    <recommendedName>
        <fullName evidence="2">Integrase catalytic domain-containing protein</fullName>
    </recommendedName>
</protein>
<dbReference type="Proteomes" id="UP000215335">
    <property type="component" value="Unassembled WGS sequence"/>
</dbReference>
<dbReference type="PANTHER" id="PTHR38681:SF1">
    <property type="entry name" value="RETROVIRUS-RELATED POL POLYPROTEIN FROM TRANSPOSON 412-LIKE PROTEIN"/>
    <property type="match status" value="1"/>
</dbReference>
<dbReference type="STRING" id="543379.A0A232EXW0"/>